<evidence type="ECO:0000313" key="1">
    <source>
        <dbReference type="EMBL" id="OGC40619.1"/>
    </source>
</evidence>
<protein>
    <submittedName>
        <fullName evidence="1">Uncharacterized protein</fullName>
    </submittedName>
</protein>
<organism evidence="1 2">
    <name type="scientific">candidate division WOR-1 bacterium RIFOXYC2_FULL_46_14</name>
    <dbReference type="NCBI Taxonomy" id="1802587"/>
    <lineage>
        <taxon>Bacteria</taxon>
        <taxon>Bacillati</taxon>
        <taxon>Saganbacteria</taxon>
    </lineage>
</organism>
<name>A0A1F4U6W3_UNCSA</name>
<accession>A0A1F4U6W3</accession>
<evidence type="ECO:0000313" key="2">
    <source>
        <dbReference type="Proteomes" id="UP000179242"/>
    </source>
</evidence>
<comment type="caution">
    <text evidence="1">The sequence shown here is derived from an EMBL/GenBank/DDBJ whole genome shotgun (WGS) entry which is preliminary data.</text>
</comment>
<dbReference type="EMBL" id="MEUJ01000003">
    <property type="protein sequence ID" value="OGC40619.1"/>
    <property type="molecule type" value="Genomic_DNA"/>
</dbReference>
<reference evidence="1 2" key="1">
    <citation type="journal article" date="2016" name="Nat. Commun.">
        <title>Thousands of microbial genomes shed light on interconnected biogeochemical processes in an aquifer system.</title>
        <authorList>
            <person name="Anantharaman K."/>
            <person name="Brown C.T."/>
            <person name="Hug L.A."/>
            <person name="Sharon I."/>
            <person name="Castelle C.J."/>
            <person name="Probst A.J."/>
            <person name="Thomas B.C."/>
            <person name="Singh A."/>
            <person name="Wilkins M.J."/>
            <person name="Karaoz U."/>
            <person name="Brodie E.L."/>
            <person name="Williams K.H."/>
            <person name="Hubbard S.S."/>
            <person name="Banfield J.F."/>
        </authorList>
    </citation>
    <scope>NUCLEOTIDE SEQUENCE [LARGE SCALE GENOMIC DNA]</scope>
</reference>
<dbReference type="AlphaFoldDB" id="A0A1F4U6W3"/>
<dbReference type="Proteomes" id="UP000179242">
    <property type="component" value="Unassembled WGS sequence"/>
</dbReference>
<gene>
    <name evidence="1" type="ORF">A2438_06365</name>
</gene>
<sequence>MILASLFLFLTAPISSVGINDLLKIKWKYHKLCVDPCLDDSITTGIEKVIKNKIDGIVNLRVHEKNYPPEEVYVVTHINPSSYRCVLENGYADDSLHLSEFLVGSISYKESDFFEINLNDNFRFAVEPRIYFGNNWETFKVKNQGKNNFNLPAGLSNVVLFSIIEEKSNPTRKFKVFWLANYDGTT</sequence>
<proteinExistence type="predicted"/>